<proteinExistence type="predicted"/>
<evidence type="ECO:0000313" key="4">
    <source>
        <dbReference type="Proteomes" id="UP000601099"/>
    </source>
</evidence>
<reference evidence="3 4" key="1">
    <citation type="submission" date="2020-11" db="EMBL/GenBank/DDBJ databases">
        <title>Hymenobacter sp.</title>
        <authorList>
            <person name="Kim M.K."/>
        </authorList>
    </citation>
    <scope>NUCLEOTIDE SEQUENCE [LARGE SCALE GENOMIC DNA]</scope>
    <source>
        <strain evidence="3 4">BT594</strain>
    </source>
</reference>
<comment type="caution">
    <text evidence="3">The sequence shown here is derived from an EMBL/GenBank/DDBJ whole genome shotgun (WGS) entry which is preliminary data.</text>
</comment>
<organism evidence="3 4">
    <name type="scientific">Hymenobacter guriensis</name>
    <dbReference type="NCBI Taxonomy" id="2793065"/>
    <lineage>
        <taxon>Bacteria</taxon>
        <taxon>Pseudomonadati</taxon>
        <taxon>Bacteroidota</taxon>
        <taxon>Cytophagia</taxon>
        <taxon>Cytophagales</taxon>
        <taxon>Hymenobacteraceae</taxon>
        <taxon>Hymenobacter</taxon>
    </lineage>
</organism>
<dbReference type="Pfam" id="PF21601">
    <property type="entry name" value="GldM_2nd"/>
    <property type="match status" value="1"/>
</dbReference>
<dbReference type="InterPro" id="IPR022720">
    <property type="entry name" value="Motility-assoc_prot_GldM_N"/>
</dbReference>
<dbReference type="Proteomes" id="UP000601099">
    <property type="component" value="Unassembled WGS sequence"/>
</dbReference>
<evidence type="ECO:0000259" key="1">
    <source>
        <dbReference type="Pfam" id="PF12081"/>
    </source>
</evidence>
<accession>A0ABS0L7U6</accession>
<dbReference type="EMBL" id="JADWYK010000022">
    <property type="protein sequence ID" value="MBG8556224.1"/>
    <property type="molecule type" value="Genomic_DNA"/>
</dbReference>
<dbReference type="RefSeq" id="WP_196957243.1">
    <property type="nucleotide sequence ID" value="NZ_JADWYK010000022.1"/>
</dbReference>
<evidence type="ECO:0000259" key="2">
    <source>
        <dbReference type="Pfam" id="PF21601"/>
    </source>
</evidence>
<protein>
    <recommendedName>
        <fullName evidence="5">Gliding motility-associated protein GldM N-terminal domain-containing protein</fullName>
    </recommendedName>
</protein>
<evidence type="ECO:0000313" key="3">
    <source>
        <dbReference type="EMBL" id="MBG8556224.1"/>
    </source>
</evidence>
<dbReference type="Pfam" id="PF12081">
    <property type="entry name" value="GldM_1st"/>
    <property type="match status" value="1"/>
</dbReference>
<feature type="domain" description="Gliding motility-associated protein GldM first immunoglobulin-like" evidence="2">
    <location>
        <begin position="208"/>
        <end position="306"/>
    </location>
</feature>
<evidence type="ECO:0008006" key="5">
    <source>
        <dbReference type="Google" id="ProtNLM"/>
    </source>
</evidence>
<gene>
    <name evidence="3" type="ORF">I5L79_21945</name>
</gene>
<dbReference type="InterPro" id="IPR048405">
    <property type="entry name" value="GldM_Ig-like-1"/>
</dbReference>
<keyword evidence="4" id="KW-1185">Reference proteome</keyword>
<feature type="domain" description="Gliding motility-associated protein GldM N-terminal" evidence="1">
    <location>
        <begin position="33"/>
        <end position="106"/>
    </location>
</feature>
<name>A0ABS0L7U6_9BACT</name>
<sequence length="311" mass="34398">MINKTFLLLLLAAGLGTAGWAYYRGQVRQQATLQQFILLDKRLATNNQLAKERARTTIEGIIQGVNQNRLQRRDLDILYTAEKIHNRTESLLDSLRALRQQLNGVARANSLNVATPATVGPTASTTLGANIYSYIAFIRQFIPSAAPLTQSPNGFLLSDAIRVEHFKGIPLVAALATCTRLETQIRRYGEEALMSQAMKVSTGCCLCFDRIGLWAVAESKTVAPGAIYRCQLFLTQSSSGGHYSKATVNGKSVQTLYPRYPKAEFRAGPAGPAQPDTVRAQWKGVIQTKWYPTDKVWQLTVPYYIVKTDTP</sequence>